<keyword evidence="6" id="KW-0223">Dioxygenase</keyword>
<evidence type="ECO:0000256" key="12">
    <source>
        <dbReference type="ARBA" id="ARBA00081607"/>
    </source>
</evidence>
<organism evidence="14 15">
    <name type="scientific">Zygosaccharomyces rouxii</name>
    <dbReference type="NCBI Taxonomy" id="4956"/>
    <lineage>
        <taxon>Eukaryota</taxon>
        <taxon>Fungi</taxon>
        <taxon>Dikarya</taxon>
        <taxon>Ascomycota</taxon>
        <taxon>Saccharomycotina</taxon>
        <taxon>Saccharomycetes</taxon>
        <taxon>Saccharomycetales</taxon>
        <taxon>Saccharomycetaceae</taxon>
        <taxon>Zygosaccharomyces</taxon>
    </lineage>
</organism>
<accession>A0A1Q3A0T1</accession>
<dbReference type="Proteomes" id="UP000187013">
    <property type="component" value="Unassembled WGS sequence"/>
</dbReference>
<dbReference type="AlphaFoldDB" id="A0A1Q3A0T1"/>
<comment type="catalytic activity">
    <reaction evidence="11">
        <text>[ribosomal protein uS12]-(3S)-3-hydroxy-L-proline + 2-oxoglutarate + O2 = [ribosomal protein uS12]-(3S)-3,4-dihydroxy-L-proline + succinate + CO2</text>
        <dbReference type="Rhea" id="RHEA:54160"/>
        <dbReference type="Rhea" id="RHEA-COMP:13817"/>
        <dbReference type="Rhea" id="RHEA-COMP:13818"/>
        <dbReference type="ChEBI" id="CHEBI:15379"/>
        <dbReference type="ChEBI" id="CHEBI:16526"/>
        <dbReference type="ChEBI" id="CHEBI:16810"/>
        <dbReference type="ChEBI" id="CHEBI:30031"/>
        <dbReference type="ChEBI" id="CHEBI:85428"/>
        <dbReference type="ChEBI" id="CHEBI:138052"/>
    </reaction>
</comment>
<dbReference type="FunFam" id="2.60.120.620:FF:000014">
    <property type="entry name" value="Prolyl 3,4-dihydroxylase TPA1"/>
    <property type="match status" value="1"/>
</dbReference>
<dbReference type="SMART" id="SM00702">
    <property type="entry name" value="P4Hc"/>
    <property type="match status" value="1"/>
</dbReference>
<dbReference type="FunFam" id="3.60.130.20:FF:000002">
    <property type="entry name" value="Prolyl 3,4-dihydroxylase TPA1"/>
    <property type="match status" value="1"/>
</dbReference>
<evidence type="ECO:0000256" key="3">
    <source>
        <dbReference type="ARBA" id="ARBA00007443"/>
    </source>
</evidence>
<dbReference type="PANTHER" id="PTHR12117:SF0">
    <property type="entry name" value="PROLYL 3-HYDROXYLASE OGFOD1"/>
    <property type="match status" value="1"/>
</dbReference>
<sequence>MKRNSPDQNPREDTPQKLLALEEDKVRSLFNPKIWDTKFQEQLKSDIATAKPYNWGTIHQLIDDDLLRAVRKEIETQIHFTKKETDIYKVNQSGDLANLSGLDWDDLSRLPNLYRLREILYSEIYRDVISHVTGTGKLSGTKTDMSINTYTKGCHLLTHDDVIGSRRVSFILYLPDPDHTWKSHYGGGLRLFDSIIPNVPQSDPCAKLVPQFNQIAFFSVQPGFSFHDVEEVKVDKHRLSIQGWYHIPQEGEKGYNPGEEEQWVNNNTSTLAQLESNVLQDYEFPKDERDILPYHEVKHFEKILRNDEKEGSVSVISEENQLSQHELDFLKEYISEQYLTKEGISDLQSKFADDSSLQLESFLNEDKSLLLKELIKREELEKDCPYESKDVAKPWKTAVPSHKWRYLYMDGKSHENFKEDSDILATLNREELPNFELLKQTLPKEQEVEIALIELVQFFKSTIYKKYLTLLTSLCPLSEQFLVRRFRPGKDFTLATKCNLNPLLNQVEGSIDAVLEGTLGLTPSNGWESGEVGGYELYMADEDDEPEQDAQDVKDAAVYRADDSGDSVLINQCANWNTLTLVLRDESVLEFVKYVSWSAKTSRWDIKSQWDVKCVE</sequence>
<dbReference type="InterPro" id="IPR006620">
    <property type="entry name" value="Pro_4_hyd_alph"/>
</dbReference>
<dbReference type="GO" id="GO:0031543">
    <property type="term" value="F:peptidyl-proline dioxygenase activity"/>
    <property type="evidence" value="ECO:0007669"/>
    <property type="project" value="TreeGrafter"/>
</dbReference>
<proteinExistence type="inferred from homology"/>
<dbReference type="GO" id="GO:0005737">
    <property type="term" value="C:cytoplasm"/>
    <property type="evidence" value="ECO:0007669"/>
    <property type="project" value="TreeGrafter"/>
</dbReference>
<evidence type="ECO:0000256" key="9">
    <source>
        <dbReference type="ARBA" id="ARBA00023242"/>
    </source>
</evidence>
<dbReference type="GO" id="GO:0006449">
    <property type="term" value="P:regulation of translational termination"/>
    <property type="evidence" value="ECO:0007669"/>
    <property type="project" value="TreeGrafter"/>
</dbReference>
<evidence type="ECO:0000313" key="15">
    <source>
        <dbReference type="Proteomes" id="UP000187013"/>
    </source>
</evidence>
<dbReference type="Pfam" id="PF13661">
    <property type="entry name" value="2OG-FeII_Oxy_4"/>
    <property type="match status" value="1"/>
</dbReference>
<comment type="subcellular location">
    <subcellularLocation>
        <location evidence="2">Nucleus</location>
    </subcellularLocation>
</comment>
<keyword evidence="7" id="KW-0560">Oxidoreductase</keyword>
<reference evidence="14 15" key="1">
    <citation type="submission" date="2016-08" db="EMBL/GenBank/DDBJ databases">
        <title>Draft genome sequence of allopolyploid Zygosaccharomyces rouxii.</title>
        <authorList>
            <person name="Watanabe J."/>
            <person name="Uehara K."/>
            <person name="Mogi Y."/>
            <person name="Tsukioka Y."/>
        </authorList>
    </citation>
    <scope>NUCLEOTIDE SEQUENCE [LARGE SCALE GENOMIC DNA]</scope>
    <source>
        <strain evidence="14 15">NBRC 110957</strain>
    </source>
</reference>
<keyword evidence="9" id="KW-0539">Nucleus</keyword>
<dbReference type="Gene3D" id="2.60.120.620">
    <property type="entry name" value="q2cbj1_9rhob like domain"/>
    <property type="match status" value="1"/>
</dbReference>
<comment type="cofactor">
    <cofactor evidence="1">
        <name>L-ascorbate</name>
        <dbReference type="ChEBI" id="CHEBI:38290"/>
    </cofactor>
</comment>
<dbReference type="PROSITE" id="PS51471">
    <property type="entry name" value="FE2OG_OXY"/>
    <property type="match status" value="1"/>
</dbReference>
<evidence type="ECO:0000256" key="4">
    <source>
        <dbReference type="ARBA" id="ARBA00022723"/>
    </source>
</evidence>
<feature type="domain" description="Fe2OG dioxygenase" evidence="13">
    <location>
        <begin position="141"/>
        <end position="247"/>
    </location>
</feature>
<dbReference type="eggNOG" id="KOG3844">
    <property type="taxonomic scope" value="Eukaryota"/>
</dbReference>
<dbReference type="InterPro" id="IPR039558">
    <property type="entry name" value="TPA1/OFD1_N"/>
</dbReference>
<dbReference type="GO" id="GO:0005506">
    <property type="term" value="F:iron ion binding"/>
    <property type="evidence" value="ECO:0007669"/>
    <property type="project" value="InterPro"/>
</dbReference>
<protein>
    <recommendedName>
        <fullName evidence="12">uS12 prolyl 3,4-dihydroxylase</fullName>
    </recommendedName>
</protein>
<dbReference type="GO" id="GO:0009896">
    <property type="term" value="P:positive regulation of catabolic process"/>
    <property type="evidence" value="ECO:0007669"/>
    <property type="project" value="UniProtKB-ARBA"/>
</dbReference>
<evidence type="ECO:0000256" key="5">
    <source>
        <dbReference type="ARBA" id="ARBA00022896"/>
    </source>
</evidence>
<evidence type="ECO:0000259" key="13">
    <source>
        <dbReference type="PROSITE" id="PS51471"/>
    </source>
</evidence>
<comment type="similarity">
    <text evidence="3">Belongs to the TPA1 family.</text>
</comment>
<dbReference type="InterPro" id="IPR005123">
    <property type="entry name" value="Oxoglu/Fe-dep_dioxygenase_dom"/>
</dbReference>
<name>A0A1Q3A0T1_ZYGRO</name>
<evidence type="ECO:0000256" key="10">
    <source>
        <dbReference type="ARBA" id="ARBA00047444"/>
    </source>
</evidence>
<keyword evidence="5" id="KW-0847">Vitamin C</keyword>
<comment type="caution">
    <text evidence="14">The sequence shown here is derived from an EMBL/GenBank/DDBJ whole genome shotgun (WGS) entry which is preliminary data.</text>
</comment>
<dbReference type="GO" id="GO:0010604">
    <property type="term" value="P:positive regulation of macromolecule metabolic process"/>
    <property type="evidence" value="ECO:0007669"/>
    <property type="project" value="UniProtKB-ARBA"/>
</dbReference>
<dbReference type="GO" id="GO:0031418">
    <property type="term" value="F:L-ascorbic acid binding"/>
    <property type="evidence" value="ECO:0007669"/>
    <property type="project" value="UniProtKB-KW"/>
</dbReference>
<dbReference type="GO" id="GO:0005634">
    <property type="term" value="C:nucleus"/>
    <property type="evidence" value="ECO:0007669"/>
    <property type="project" value="UniProtKB-SubCell"/>
</dbReference>
<keyword evidence="8" id="KW-0408">Iron</keyword>
<dbReference type="InterPro" id="IPR051842">
    <property type="entry name" value="uS12_prolyl_hydroxylase"/>
</dbReference>
<evidence type="ECO:0000313" key="14">
    <source>
        <dbReference type="EMBL" id="GAV49298.1"/>
    </source>
</evidence>
<dbReference type="EMBL" id="BDGX01000014">
    <property type="protein sequence ID" value="GAV49298.1"/>
    <property type="molecule type" value="Genomic_DNA"/>
</dbReference>
<dbReference type="Gene3D" id="3.60.130.20">
    <property type="entry name" value="Oxoglutarate/iron-dependent oxygenase, C-terminal degradation domain"/>
    <property type="match status" value="1"/>
</dbReference>
<evidence type="ECO:0000256" key="7">
    <source>
        <dbReference type="ARBA" id="ARBA00023002"/>
    </source>
</evidence>
<dbReference type="OrthoDB" id="430522at2759"/>
<comment type="catalytic activity">
    <reaction evidence="10">
        <text>[ribosomal protein uS12]-L-proline + 2-oxoglutarate + O2 = [ribosomal protein uS12]-(3S)-3-hydroxy-L-proline + succinate + CO2</text>
        <dbReference type="Rhea" id="RHEA:54156"/>
        <dbReference type="Rhea" id="RHEA-COMP:13816"/>
        <dbReference type="Rhea" id="RHEA-COMP:13818"/>
        <dbReference type="ChEBI" id="CHEBI:15379"/>
        <dbReference type="ChEBI" id="CHEBI:16526"/>
        <dbReference type="ChEBI" id="CHEBI:16810"/>
        <dbReference type="ChEBI" id="CHEBI:30031"/>
        <dbReference type="ChEBI" id="CHEBI:50342"/>
        <dbReference type="ChEBI" id="CHEBI:85428"/>
    </reaction>
</comment>
<evidence type="ECO:0000256" key="2">
    <source>
        <dbReference type="ARBA" id="ARBA00004123"/>
    </source>
</evidence>
<evidence type="ECO:0000256" key="6">
    <source>
        <dbReference type="ARBA" id="ARBA00022964"/>
    </source>
</evidence>
<dbReference type="InterPro" id="IPR019601">
    <property type="entry name" value="Oxoglutarate/Fe-dep_Oase_C"/>
</dbReference>
<dbReference type="Pfam" id="PF10637">
    <property type="entry name" value="Ofd1_CTDD"/>
    <property type="match status" value="1"/>
</dbReference>
<dbReference type="InterPro" id="IPR043044">
    <property type="entry name" value="TPA1/Ofd1_C"/>
</dbReference>
<gene>
    <name evidence="14" type="ORF">ZYGR_0N07050</name>
</gene>
<keyword evidence="4" id="KW-0479">Metal-binding</keyword>
<evidence type="ECO:0000256" key="1">
    <source>
        <dbReference type="ARBA" id="ARBA00001961"/>
    </source>
</evidence>
<dbReference type="PANTHER" id="PTHR12117">
    <property type="entry name" value="HISTONE ACETYLTRANSFERASE COMPLEX"/>
    <property type="match status" value="1"/>
</dbReference>
<evidence type="ECO:0000256" key="8">
    <source>
        <dbReference type="ARBA" id="ARBA00023004"/>
    </source>
</evidence>
<evidence type="ECO:0000256" key="11">
    <source>
        <dbReference type="ARBA" id="ARBA00051966"/>
    </source>
</evidence>